<sequence length="564" mass="59954">MYSRGREGLCNLDMALEALRQGALKESRATSVEVRRYMIREDVRQQNQQAQRKQQEQQQRLRQGGEGQQPSSFALSVKVHGSFTESGALPTSRSVGAGGNDKTSGTAKVEGILPVWYDSSCPTPPGTTEQEPKSRATTAACDEAECSAAGRIENDEEIIDMVVDVSQRVSKAERTLYPVLLAEVAECATADARSNGGIELGVGSSEVIEWDERGAPVRLRSVWHPASPRGLVPVPGVANEKQESVRGGVALSGRTSATTTETTAQILEFGTKLYVHPRDYTRQGHLWMSTPITANLAQGGASPSRRGDSRGTRAKGFVNNTWQMLPNSRDRCNGTRSRSRPPLSTEGTAVAESSASVIARRIRRAVVKERMTLVESTKNSVQSGICSPPSLDLGLGGCCSVVYESDNVECVVAQVVRPVTAFFCTSCGTCAARDVVTGDPNTCAACGEPFEELPPPPQHACLMDTVVTENKNSAASQATDVAVGPPVSVKKKCAATTSTMATITTAEATRTTTNACTGTTPTATKVAAGTQAGPSCSMPRLAVTAVQGVYFLHLWDLATAARRK</sequence>
<evidence type="ECO:0000313" key="2">
    <source>
        <dbReference type="EMBL" id="ESL05404.1"/>
    </source>
</evidence>
<comment type="caution">
    <text evidence="2">The sequence shown here is derived from an EMBL/GenBank/DDBJ whole genome shotgun (WGS) entry which is preliminary data.</text>
</comment>
<name>A0A061ISJ1_TRYRA</name>
<evidence type="ECO:0000313" key="3">
    <source>
        <dbReference type="Proteomes" id="UP000031737"/>
    </source>
</evidence>
<reference evidence="2 3" key="1">
    <citation type="submission" date="2013-07" db="EMBL/GenBank/DDBJ databases">
        <authorList>
            <person name="Stoco P.H."/>
            <person name="Wagner G."/>
            <person name="Gerber A."/>
            <person name="Zaha A."/>
            <person name="Thompson C."/>
            <person name="Bartholomeu D.C."/>
            <person name="Luckemeyer D.D."/>
            <person name="Bahia D."/>
            <person name="Loreto E."/>
            <person name="Prestes E.B."/>
            <person name="Lima F.M."/>
            <person name="Rodrigues-Luiz G."/>
            <person name="Vallejo G.A."/>
            <person name="Filho J.F."/>
            <person name="Monteiro K.M."/>
            <person name="Tyler K.M."/>
            <person name="de Almeida L.G."/>
            <person name="Ortiz M.F."/>
            <person name="Siervo M.A."/>
            <person name="de Moraes M.H."/>
            <person name="Cunha O.L."/>
            <person name="Mendonca-Neto R."/>
            <person name="Silva R."/>
            <person name="Teixeira S.M."/>
            <person name="Murta S.M."/>
            <person name="Sincero T.C."/>
            <person name="Mendes T.A."/>
            <person name="Urmenyi T.P."/>
            <person name="Silva V.G."/>
            <person name="da Rocha W.D."/>
            <person name="Andersson B."/>
            <person name="Romanha A.J."/>
            <person name="Steindel M."/>
            <person name="de Vasconcelos A.T."/>
            <person name="Grisard E.C."/>
        </authorList>
    </citation>
    <scope>NUCLEOTIDE SEQUENCE [LARGE SCALE GENOMIC DNA]</scope>
    <source>
        <strain evidence="2 3">SC58</strain>
    </source>
</reference>
<proteinExistence type="predicted"/>
<dbReference type="EMBL" id="AUPL01006949">
    <property type="protein sequence ID" value="ESL05404.1"/>
    <property type="molecule type" value="Genomic_DNA"/>
</dbReference>
<feature type="region of interest" description="Disordered" evidence="1">
    <location>
        <begin position="44"/>
        <end position="72"/>
    </location>
</feature>
<keyword evidence="3" id="KW-1185">Reference proteome</keyword>
<gene>
    <name evidence="2" type="ORF">TRSC58_06949</name>
</gene>
<feature type="compositionally biased region" description="Low complexity" evidence="1">
    <location>
        <begin position="45"/>
        <end position="62"/>
    </location>
</feature>
<accession>A0A061ISJ1</accession>
<dbReference type="AlphaFoldDB" id="A0A061ISJ1"/>
<protein>
    <submittedName>
        <fullName evidence="2">Uncharacterized protein</fullName>
    </submittedName>
</protein>
<dbReference type="OrthoDB" id="251814at2759"/>
<feature type="region of interest" description="Disordered" evidence="1">
    <location>
        <begin position="328"/>
        <end position="348"/>
    </location>
</feature>
<feature type="region of interest" description="Disordered" evidence="1">
    <location>
        <begin position="85"/>
        <end position="107"/>
    </location>
</feature>
<evidence type="ECO:0000256" key="1">
    <source>
        <dbReference type="SAM" id="MobiDB-lite"/>
    </source>
</evidence>
<feature type="compositionally biased region" description="Polar residues" evidence="1">
    <location>
        <begin position="85"/>
        <end position="94"/>
    </location>
</feature>
<dbReference type="Proteomes" id="UP000031737">
    <property type="component" value="Unassembled WGS sequence"/>
</dbReference>
<dbReference type="VEuPathDB" id="TriTrypDB:TRSC58_06949"/>
<organism evidence="2 3">
    <name type="scientific">Trypanosoma rangeli SC58</name>
    <dbReference type="NCBI Taxonomy" id="429131"/>
    <lineage>
        <taxon>Eukaryota</taxon>
        <taxon>Discoba</taxon>
        <taxon>Euglenozoa</taxon>
        <taxon>Kinetoplastea</taxon>
        <taxon>Metakinetoplastina</taxon>
        <taxon>Trypanosomatida</taxon>
        <taxon>Trypanosomatidae</taxon>
        <taxon>Trypanosoma</taxon>
        <taxon>Herpetosoma</taxon>
    </lineage>
</organism>